<keyword evidence="5" id="KW-1185">Reference proteome</keyword>
<keyword evidence="2 3" id="KW-1133">Transmembrane helix</keyword>
<organism evidence="4 5">
    <name type="scientific">Fusibacter tunisiensis</name>
    <dbReference type="NCBI Taxonomy" id="1008308"/>
    <lineage>
        <taxon>Bacteria</taxon>
        <taxon>Bacillati</taxon>
        <taxon>Bacillota</taxon>
        <taxon>Clostridia</taxon>
        <taxon>Eubacteriales</taxon>
        <taxon>Eubacteriales Family XII. Incertae Sedis</taxon>
        <taxon>Fusibacter</taxon>
    </lineage>
</organism>
<keyword evidence="3" id="KW-0472">Membrane</keyword>
<dbReference type="RefSeq" id="WP_204662061.1">
    <property type="nucleotide sequence ID" value="NZ_JAFBDT010000003.1"/>
</dbReference>
<evidence type="ECO:0000313" key="4">
    <source>
        <dbReference type="EMBL" id="MBM7561062.1"/>
    </source>
</evidence>
<evidence type="ECO:0000256" key="2">
    <source>
        <dbReference type="ARBA" id="ARBA00022989"/>
    </source>
</evidence>
<feature type="transmembrane region" description="Helical" evidence="3">
    <location>
        <begin position="72"/>
        <end position="91"/>
    </location>
</feature>
<feature type="transmembrane region" description="Helical" evidence="3">
    <location>
        <begin position="183"/>
        <end position="205"/>
    </location>
</feature>
<feature type="transmembrane region" description="Helical" evidence="3">
    <location>
        <begin position="43"/>
        <end position="66"/>
    </location>
</feature>
<feature type="transmembrane region" description="Helical" evidence="3">
    <location>
        <begin position="211"/>
        <end position="231"/>
    </location>
</feature>
<dbReference type="EMBL" id="JAFBDT010000003">
    <property type="protein sequence ID" value="MBM7561062.1"/>
    <property type="molecule type" value="Genomic_DNA"/>
</dbReference>
<dbReference type="PANTHER" id="PTHR37815">
    <property type="entry name" value="UPF0397 PROTEIN BC_2624-RELATED"/>
    <property type="match status" value="1"/>
</dbReference>
<feature type="transmembrane region" description="Helical" evidence="3">
    <location>
        <begin position="103"/>
        <end position="122"/>
    </location>
</feature>
<dbReference type="PANTHER" id="PTHR37815:SF3">
    <property type="entry name" value="UPF0397 PROTEIN SPR0429"/>
    <property type="match status" value="1"/>
</dbReference>
<dbReference type="InterPro" id="IPR009825">
    <property type="entry name" value="ECF_substrate-spec-like"/>
</dbReference>
<gene>
    <name evidence="4" type="ORF">JOC49_000579</name>
</gene>
<proteinExistence type="predicted"/>
<keyword evidence="1 3" id="KW-0812">Transmembrane</keyword>
<reference evidence="4 5" key="1">
    <citation type="submission" date="2021-01" db="EMBL/GenBank/DDBJ databases">
        <title>Genomic Encyclopedia of Type Strains, Phase IV (KMG-IV): sequencing the most valuable type-strain genomes for metagenomic binning, comparative biology and taxonomic classification.</title>
        <authorList>
            <person name="Goeker M."/>
        </authorList>
    </citation>
    <scope>NUCLEOTIDE SEQUENCE [LARGE SCALE GENOMIC DNA]</scope>
    <source>
        <strain evidence="4 5">DSM 24436</strain>
    </source>
</reference>
<evidence type="ECO:0000256" key="3">
    <source>
        <dbReference type="SAM" id="Phobius"/>
    </source>
</evidence>
<sequence>MKNNLKVLTYTALMTAFVFLTTSIIKIPIPFTNGYIHAGDTTIFLSGILLGPFYGAIAAGVGSALADFLGGYAHWILPTLIIKSAMGFIIGYFSSDFRNQKHVLWGTIGIWIASVLGFIYTIRQTSIDAIVSQVEEASTVEVALKLIGSLNWQLLSVAIGLPLLSLILFKLKDKYGVSFNQLVGMIVAGIWMVLGYYVAAGIIYGNFMVPIFSIPWNIVQFGVGAILAFLIHSGLEKAHISYATIHSKF</sequence>
<dbReference type="Pfam" id="PF07155">
    <property type="entry name" value="ECF-ribofla_trS"/>
    <property type="match status" value="1"/>
</dbReference>
<feature type="transmembrane region" description="Helical" evidence="3">
    <location>
        <begin position="152"/>
        <end position="171"/>
    </location>
</feature>
<accession>A0ABS2MP26</accession>
<name>A0ABS2MP26_9FIRM</name>
<evidence type="ECO:0000256" key="1">
    <source>
        <dbReference type="ARBA" id="ARBA00022692"/>
    </source>
</evidence>
<comment type="caution">
    <text evidence="4">The sequence shown here is derived from an EMBL/GenBank/DDBJ whole genome shotgun (WGS) entry which is preliminary data.</text>
</comment>
<protein>
    <submittedName>
        <fullName evidence="4">Membrane protein</fullName>
    </submittedName>
</protein>
<feature type="transmembrane region" description="Helical" evidence="3">
    <location>
        <begin position="12"/>
        <end position="31"/>
    </location>
</feature>
<evidence type="ECO:0000313" key="5">
    <source>
        <dbReference type="Proteomes" id="UP000767854"/>
    </source>
</evidence>
<dbReference type="Gene3D" id="1.10.1760.20">
    <property type="match status" value="1"/>
</dbReference>
<dbReference type="Proteomes" id="UP000767854">
    <property type="component" value="Unassembled WGS sequence"/>
</dbReference>